<feature type="transmembrane region" description="Helical" evidence="1">
    <location>
        <begin position="58"/>
        <end position="81"/>
    </location>
</feature>
<feature type="transmembrane region" description="Helical" evidence="1">
    <location>
        <begin position="119"/>
        <end position="142"/>
    </location>
</feature>
<protein>
    <recommendedName>
        <fullName evidence="4">G protein-coupled receptor</fullName>
    </recommendedName>
</protein>
<keyword evidence="3" id="KW-1185">Reference proteome</keyword>
<evidence type="ECO:0008006" key="4">
    <source>
        <dbReference type="Google" id="ProtNLM"/>
    </source>
</evidence>
<dbReference type="Proteomes" id="UP001432027">
    <property type="component" value="Unassembled WGS sequence"/>
</dbReference>
<proteinExistence type="predicted"/>
<organism evidence="2 3">
    <name type="scientific">Pristionchus entomophagus</name>
    <dbReference type="NCBI Taxonomy" id="358040"/>
    <lineage>
        <taxon>Eukaryota</taxon>
        <taxon>Metazoa</taxon>
        <taxon>Ecdysozoa</taxon>
        <taxon>Nematoda</taxon>
        <taxon>Chromadorea</taxon>
        <taxon>Rhabditida</taxon>
        <taxon>Rhabditina</taxon>
        <taxon>Diplogasteromorpha</taxon>
        <taxon>Diplogasteroidea</taxon>
        <taxon>Neodiplogasteridae</taxon>
        <taxon>Pristionchus</taxon>
    </lineage>
</organism>
<feature type="non-terminal residue" evidence="2">
    <location>
        <position position="149"/>
    </location>
</feature>
<dbReference type="PANTHER" id="PTHR47521:SF7">
    <property type="entry name" value="SERPENTINE RECEPTOR CLASS EPSILON-6"/>
    <property type="match status" value="1"/>
</dbReference>
<keyword evidence="1" id="KW-1133">Transmembrane helix</keyword>
<reference evidence="2" key="1">
    <citation type="submission" date="2023-10" db="EMBL/GenBank/DDBJ databases">
        <title>Genome assembly of Pristionchus species.</title>
        <authorList>
            <person name="Yoshida K."/>
            <person name="Sommer R.J."/>
        </authorList>
    </citation>
    <scope>NUCLEOTIDE SEQUENCE</scope>
    <source>
        <strain evidence="2">RS0144</strain>
    </source>
</reference>
<dbReference type="PANTHER" id="PTHR47521">
    <property type="entry name" value="SERPENTINE RECEPTOR, CLASS E (EPSILON)-RELATED"/>
    <property type="match status" value="1"/>
</dbReference>
<accession>A0AAV5THK8</accession>
<evidence type="ECO:0000313" key="3">
    <source>
        <dbReference type="Proteomes" id="UP001432027"/>
    </source>
</evidence>
<sequence>MEQLGIFLDKNITSKYSPIFEIVHSIELILVNFGILLSFPLIWIVWNAEPLHRNLRIIFALAILESLAIFVTRPSLIYVQYCVNCLKKIFRMAGISLERLIATFHWEWYEQQGTGTLNVVVGIFFTIFLLVAWNTLHIIGVLQTDSGMI</sequence>
<dbReference type="EMBL" id="BTSX01000004">
    <property type="protein sequence ID" value="GMS93744.1"/>
    <property type="molecule type" value="Genomic_DNA"/>
</dbReference>
<keyword evidence="1" id="KW-0812">Transmembrane</keyword>
<comment type="caution">
    <text evidence="2">The sequence shown here is derived from an EMBL/GenBank/DDBJ whole genome shotgun (WGS) entry which is preliminary data.</text>
</comment>
<evidence type="ECO:0000256" key="1">
    <source>
        <dbReference type="SAM" id="Phobius"/>
    </source>
</evidence>
<feature type="transmembrane region" description="Helical" evidence="1">
    <location>
        <begin position="22"/>
        <end position="46"/>
    </location>
</feature>
<evidence type="ECO:0000313" key="2">
    <source>
        <dbReference type="EMBL" id="GMS93744.1"/>
    </source>
</evidence>
<name>A0AAV5THK8_9BILA</name>
<dbReference type="InterPro" id="IPR052860">
    <property type="entry name" value="NRL-GPCR1"/>
</dbReference>
<gene>
    <name evidence="2" type="ORF">PENTCL1PPCAC_15919</name>
</gene>
<dbReference type="AlphaFoldDB" id="A0AAV5THK8"/>
<keyword evidence="1" id="KW-0472">Membrane</keyword>